<protein>
    <submittedName>
        <fullName evidence="2">Uncharacterized protein</fullName>
    </submittedName>
</protein>
<proteinExistence type="predicted"/>
<name>A0A142W1P9_9SPHN</name>
<dbReference type="AlphaFoldDB" id="A0A142W1P9"/>
<evidence type="ECO:0000313" key="3">
    <source>
        <dbReference type="Proteomes" id="UP000076234"/>
    </source>
</evidence>
<reference evidence="3" key="1">
    <citation type="submission" date="2015-11" db="EMBL/GenBank/DDBJ databases">
        <title>Complete genome sequence of a polyethylene glycol-degrading strain Sphingopyxis terrae strain 203-1 (NBRC 15098).</title>
        <authorList>
            <person name="Yoshiyuki O."/>
            <person name="Shouta N."/>
            <person name="Nagata Y."/>
            <person name="Numata M."/>
            <person name="Tsuchikane K."/>
            <person name="Hosoyama A."/>
            <person name="Yamazoe A."/>
            <person name="Tsuda M."/>
            <person name="Fujita N."/>
            <person name="Kawai F."/>
        </authorList>
    </citation>
    <scope>NUCLEOTIDE SEQUENCE [LARGE SCALE GENOMIC DNA]</scope>
    <source>
        <strain evidence="3">203-1</strain>
    </source>
</reference>
<dbReference type="KEGG" id="ster:AOA14_15435"/>
<sequence length="96" mass="10681">MGALYSITFDPRSGRPIPPMWWKLVPFFTVQAWVVAALMAFAVGLAIRDGQTDWIVGPSVAGVAVLLFTYWHRACIARAKLHFADLIARYESALSQ</sequence>
<gene>
    <name evidence="2" type="ORF">AOA14_15435</name>
</gene>
<reference evidence="2 3" key="2">
    <citation type="journal article" date="2016" name="Genome Announc.">
        <title>Complete Genome Sequence of Sphingopyxis terrae Strain 203-1 (NBRC 111660), a Polyethylene Glycol Degrader.</title>
        <authorList>
            <person name="Ohtsubo Y."/>
            <person name="Nonoyama S."/>
            <person name="Nagata Y."/>
            <person name="Numata M."/>
            <person name="Tsuchikane K."/>
            <person name="Hosoyama A."/>
            <person name="Yamazoe A."/>
            <person name="Tsuda M."/>
            <person name="Fujita N."/>
            <person name="Kawai F."/>
        </authorList>
    </citation>
    <scope>NUCLEOTIDE SEQUENCE [LARGE SCALE GENOMIC DNA]</scope>
    <source>
        <strain evidence="2 3">203-1</strain>
    </source>
</reference>
<dbReference type="Proteomes" id="UP000076234">
    <property type="component" value="Chromosome"/>
</dbReference>
<feature type="transmembrane region" description="Helical" evidence="1">
    <location>
        <begin position="54"/>
        <end position="71"/>
    </location>
</feature>
<keyword evidence="1" id="KW-0812">Transmembrane</keyword>
<dbReference type="RefSeq" id="WP_202988283.1">
    <property type="nucleotide sequence ID" value="NZ_CP013342.1"/>
</dbReference>
<feature type="transmembrane region" description="Helical" evidence="1">
    <location>
        <begin position="20"/>
        <end position="47"/>
    </location>
</feature>
<evidence type="ECO:0000313" key="2">
    <source>
        <dbReference type="EMBL" id="AMU96000.1"/>
    </source>
</evidence>
<keyword evidence="1" id="KW-1133">Transmembrane helix</keyword>
<keyword evidence="1" id="KW-0472">Membrane</keyword>
<evidence type="ECO:0000256" key="1">
    <source>
        <dbReference type="SAM" id="Phobius"/>
    </source>
</evidence>
<accession>A0A142W1P9</accession>
<dbReference type="EMBL" id="CP013342">
    <property type="protein sequence ID" value="AMU96000.1"/>
    <property type="molecule type" value="Genomic_DNA"/>
</dbReference>
<organism evidence="2 3">
    <name type="scientific">Sphingopyxis terrae subsp. terrae NBRC 15098</name>
    <dbReference type="NCBI Taxonomy" id="1219058"/>
    <lineage>
        <taxon>Bacteria</taxon>
        <taxon>Pseudomonadati</taxon>
        <taxon>Pseudomonadota</taxon>
        <taxon>Alphaproteobacteria</taxon>
        <taxon>Sphingomonadales</taxon>
        <taxon>Sphingomonadaceae</taxon>
        <taxon>Sphingopyxis</taxon>
    </lineage>
</organism>
<dbReference type="STRING" id="1219058.AOA14_15435"/>